<comment type="caution">
    <text evidence="1">The sequence shown here is derived from an EMBL/GenBank/DDBJ whole genome shotgun (WGS) entry which is preliminary data.</text>
</comment>
<sequence length="74" mass="8135">MTTQQPANNFPGTKNLSVEEINSARAKAAMKVFMRWNKEAAAAQATGRADQGSSITKTKEEIEIELNLKNLKVN</sequence>
<dbReference type="Proteomes" id="UP001164539">
    <property type="component" value="Chromosome 14"/>
</dbReference>
<accession>A0ACC1WP90</accession>
<protein>
    <submittedName>
        <fullName evidence="1">Uncharacterized protein</fullName>
    </submittedName>
</protein>
<gene>
    <name evidence="1" type="ORF">OWV82_024186</name>
</gene>
<keyword evidence="2" id="KW-1185">Reference proteome</keyword>
<evidence type="ECO:0000313" key="2">
    <source>
        <dbReference type="Proteomes" id="UP001164539"/>
    </source>
</evidence>
<name>A0ACC1WP90_MELAZ</name>
<reference evidence="1 2" key="1">
    <citation type="journal article" date="2023" name="Science">
        <title>Complex scaffold remodeling in plant triterpene biosynthesis.</title>
        <authorList>
            <person name="De La Pena R."/>
            <person name="Hodgson H."/>
            <person name="Liu J.C."/>
            <person name="Stephenson M.J."/>
            <person name="Martin A.C."/>
            <person name="Owen C."/>
            <person name="Harkess A."/>
            <person name="Leebens-Mack J."/>
            <person name="Jimenez L.E."/>
            <person name="Osbourn A."/>
            <person name="Sattely E.S."/>
        </authorList>
    </citation>
    <scope>NUCLEOTIDE SEQUENCE [LARGE SCALE GENOMIC DNA]</scope>
    <source>
        <strain evidence="2">cv. JPN11</strain>
        <tissue evidence="1">Leaf</tissue>
    </source>
</reference>
<proteinExistence type="predicted"/>
<dbReference type="EMBL" id="CM051407">
    <property type="protein sequence ID" value="KAJ4700865.1"/>
    <property type="molecule type" value="Genomic_DNA"/>
</dbReference>
<evidence type="ECO:0000313" key="1">
    <source>
        <dbReference type="EMBL" id="KAJ4700865.1"/>
    </source>
</evidence>
<organism evidence="1 2">
    <name type="scientific">Melia azedarach</name>
    <name type="common">Chinaberry tree</name>
    <dbReference type="NCBI Taxonomy" id="155640"/>
    <lineage>
        <taxon>Eukaryota</taxon>
        <taxon>Viridiplantae</taxon>
        <taxon>Streptophyta</taxon>
        <taxon>Embryophyta</taxon>
        <taxon>Tracheophyta</taxon>
        <taxon>Spermatophyta</taxon>
        <taxon>Magnoliopsida</taxon>
        <taxon>eudicotyledons</taxon>
        <taxon>Gunneridae</taxon>
        <taxon>Pentapetalae</taxon>
        <taxon>rosids</taxon>
        <taxon>malvids</taxon>
        <taxon>Sapindales</taxon>
        <taxon>Meliaceae</taxon>
        <taxon>Melia</taxon>
    </lineage>
</organism>